<dbReference type="PROSITE" id="PS50127">
    <property type="entry name" value="UBC_2"/>
    <property type="match status" value="1"/>
</dbReference>
<feature type="domain" description="UBC core" evidence="5">
    <location>
        <begin position="1"/>
        <end position="158"/>
    </location>
</feature>
<dbReference type="GO" id="GO:0061631">
    <property type="term" value="F:ubiquitin conjugating enzyme activity"/>
    <property type="evidence" value="ECO:0007669"/>
    <property type="project" value="UniProtKB-EC"/>
</dbReference>
<evidence type="ECO:0000256" key="4">
    <source>
        <dbReference type="ARBA" id="ARBA00031729"/>
    </source>
</evidence>
<name>A0A2P0VP69_9VIRU</name>
<dbReference type="Pfam" id="PF00179">
    <property type="entry name" value="UQ_con"/>
    <property type="match status" value="1"/>
</dbReference>
<evidence type="ECO:0000259" key="5">
    <source>
        <dbReference type="PROSITE" id="PS50127"/>
    </source>
</evidence>
<evidence type="ECO:0000256" key="2">
    <source>
        <dbReference type="ARBA" id="ARBA00012486"/>
    </source>
</evidence>
<dbReference type="CDD" id="cd23955">
    <property type="entry name" value="UBCc_invertebrate"/>
    <property type="match status" value="1"/>
</dbReference>
<evidence type="ECO:0000313" key="6">
    <source>
        <dbReference type="EMBL" id="AUF82703.1"/>
    </source>
</evidence>
<dbReference type="EMBL" id="KY322437">
    <property type="protein sequence ID" value="AUF82703.1"/>
    <property type="molecule type" value="Genomic_DNA"/>
</dbReference>
<sequence length="595" mass="67609">MASRRLQRDLKELADNPITGVHLELCENNIYRHTVRLVPQDGGLEGVTVKVHIEFTTKYPDEPPVVRISEDSPLYGHPNVFQTFICLDMLNSPIYSTPYQGWSSAYTLRGIIMQLYGFLVLDDKIEQEYGGTISRRPARVNSMRDHPTVYDVIEHSSLLDSSSSPVKSRILDLPDDLFDSILSFSDANTLNNLSKALTSDNSLGLRAGNKFTELNTFCFYTKLPFTDPSTILGYCINTHLYSDGNIRAISLAGYDYISSQAYDHGIRKTAWNFPFKYFFPVYICPSHGDKFINNMDYFMGPLLASSPTVPATEAERLLTVMAKLINSFVVELFNSNYNQRFLCDSAMQAFHHLHHLLVAYSIRSPSVVNLCINDVRRFLSDPSSRLKRNTPDLGMLLVKLLLVPMDIVPWSAFAVSFLRELLSRQVRWADKRSDRLFFTPHTDVSDSERISKHLDIAKKSLSIVVLEAWFCNSVSRPSSASFAIGHLQAIKKAYDEKLCCPTDQDKQSFFETVNSLKNGVYFSDFLNRLGVCPPPPHRKNLALMLRQAVVDSYNNKYHTEPSIFIKSREYYDWSNPNSLIVYKGPWPPVVSQSTS</sequence>
<dbReference type="SMART" id="SM00212">
    <property type="entry name" value="UBCc"/>
    <property type="match status" value="1"/>
</dbReference>
<keyword evidence="7" id="KW-1185">Reference proteome</keyword>
<evidence type="ECO:0000256" key="1">
    <source>
        <dbReference type="ARBA" id="ARBA00004906"/>
    </source>
</evidence>
<dbReference type="EC" id="2.3.2.23" evidence="2"/>
<reference evidence="6" key="1">
    <citation type="journal article" date="2018" name="Virology">
        <title>A giant virus infecting green algae encodes key fermentation genes.</title>
        <authorList>
            <person name="Schvarcz C.R."/>
            <person name="Steward G.F."/>
        </authorList>
    </citation>
    <scope>NUCLEOTIDE SEQUENCE [LARGE SCALE GENOMIC DNA]</scope>
</reference>
<evidence type="ECO:0000256" key="3">
    <source>
        <dbReference type="ARBA" id="ARBA00030012"/>
    </source>
</evidence>
<dbReference type="InterPro" id="IPR000608">
    <property type="entry name" value="UBC"/>
</dbReference>
<dbReference type="Proteomes" id="UP000244773">
    <property type="component" value="Segment"/>
</dbReference>
<dbReference type="PANTHER" id="PTHR24067">
    <property type="entry name" value="UBIQUITIN-CONJUGATING ENZYME E2"/>
    <property type="match status" value="1"/>
</dbReference>
<organism evidence="6">
    <name type="scientific">Tetraselmis virus 1</name>
    <dbReference type="NCBI Taxonomy" id="2060617"/>
    <lineage>
        <taxon>Viruses</taxon>
        <taxon>Varidnaviria</taxon>
        <taxon>Bamfordvirae</taxon>
        <taxon>Nucleocytoviricota</taxon>
        <taxon>Megaviricetes</taxon>
        <taxon>Imitervirales</taxon>
        <taxon>Allomimiviridae</taxon>
        <taxon>Oceanusvirus</taxon>
        <taxon>Oceanusvirus kaneohense</taxon>
    </lineage>
</organism>
<dbReference type="UniPathway" id="UPA00143"/>
<dbReference type="SUPFAM" id="SSF54495">
    <property type="entry name" value="UBC-like"/>
    <property type="match status" value="1"/>
</dbReference>
<dbReference type="InterPro" id="IPR016135">
    <property type="entry name" value="UBQ-conjugating_enzyme/RWD"/>
</dbReference>
<accession>A0A2P0VP69</accession>
<protein>
    <recommendedName>
        <fullName evidence="2">E2 ubiquitin-conjugating enzyme</fullName>
        <ecNumber evidence="2">2.3.2.23</ecNumber>
    </recommendedName>
    <alternativeName>
        <fullName evidence="4">Ubiquitin carrier protein</fullName>
    </alternativeName>
    <alternativeName>
        <fullName evidence="3">Ubiquitin-protein ligase</fullName>
    </alternativeName>
</protein>
<dbReference type="GO" id="GO:0016567">
    <property type="term" value="P:protein ubiquitination"/>
    <property type="evidence" value="ECO:0007669"/>
    <property type="project" value="UniProtKB-UniPathway"/>
</dbReference>
<dbReference type="InterPro" id="IPR050113">
    <property type="entry name" value="Ub_conjugating_enzyme"/>
</dbReference>
<proteinExistence type="predicted"/>
<comment type="pathway">
    <text evidence="1">Protein modification; protein ubiquitination.</text>
</comment>
<dbReference type="Gene3D" id="3.10.110.10">
    <property type="entry name" value="Ubiquitin Conjugating Enzyme"/>
    <property type="match status" value="1"/>
</dbReference>
<gene>
    <name evidence="6" type="ORF">TetV_621</name>
</gene>
<evidence type="ECO:0000313" key="7">
    <source>
        <dbReference type="Proteomes" id="UP000244773"/>
    </source>
</evidence>